<dbReference type="GO" id="GO:0005975">
    <property type="term" value="P:carbohydrate metabolic process"/>
    <property type="evidence" value="ECO:0007669"/>
    <property type="project" value="InterPro"/>
</dbReference>
<sequence>MDVLTAPSLDALSAALASVPGLAEAEAGVIRKGAAEALEETVRRKVTRVLLLELNAARISGRLTEETPQLRWREWKASAETPEFWSSLTAHYPTMLSRLGTIIAGRCAAAVELARRFAADRAELAALPGGVRGDLAGVEFGAGDSHRGGRAVALVRGAEGAAVYKPRSLAVDRELAGLIARLSPGVPGGLGIRVPGVLVRGEYGWAEHIGHRHCAGDAELRSFYRGVGHWLALMRLIGGSDLHAENLIAAGPVPVVVDCETLFTPHATAEPSGYGAAFDRAIDLLEGSVLRTGLLPGRGVALGWRGVDMSALGGLPGQQPYIRVPVVVGAGTDEARLGMERVEMGTAANHPSPDPVLARYWDLVLAGFTDLAGHLDALDRRGELAGLLADFADHPIRVVLRATEAYAELSRMLWHPASLHDEAPAIRKAAHLLAEQAGNLPGAPSDPDVIGAEVAELLDGDIPFFSTTPRHGRMDGPRGTTWGEEKDLIEDALRRWRDREPALDRDVIRAALISAYLNEGWTPQAKSAAPSLLRYHDLDARRRRVAAAIARDLLDAAVRGDDGTVTWIAPVLNATGWSVQPLSLDLYGGSYGVAIVLAAYQSEAGRGRAEAVPGLEPLLADLLRSIRTAEEREADLRRAGTRRRPQPPGGYVGLGSRIWAWLLLSGLGAVPSGEALARARASAEAMPEAVAADETYDLLTGMAGGVVPLLRLAERTGDERWSKDAYLIGERLVSLARDEERGACWPGDLYPRGMGGVSHGATGIGWALARLSAAATRDTAGLGVLAEKAFLFEESLYDPAGGGWRDLREAEPRVTSSAWCHGGAGIGIIAADLLARQGGRHWEDVLRRAAASSWPGSLGWNHTLCHGDLGIWETLDRAIAAGLGPEGLTRESVSAHVIGGLEEHGPVSGLARDAFTPGLLPGVGGMIYQLLRMHPDSTLPSVLLPDPR</sequence>
<dbReference type="GO" id="GO:0031179">
    <property type="term" value="P:peptide modification"/>
    <property type="evidence" value="ECO:0007669"/>
    <property type="project" value="InterPro"/>
</dbReference>
<dbReference type="Pfam" id="PF05147">
    <property type="entry name" value="LANC_like"/>
    <property type="match status" value="1"/>
</dbReference>
<proteinExistence type="predicted"/>
<dbReference type="OrthoDB" id="9148343at2"/>
<dbReference type="SMART" id="SM01260">
    <property type="entry name" value="LANC_like"/>
    <property type="match status" value="1"/>
</dbReference>
<evidence type="ECO:0000313" key="3">
    <source>
        <dbReference type="Proteomes" id="UP000253094"/>
    </source>
</evidence>
<dbReference type="PIRSF" id="PIRSF037228">
    <property type="entry name" value="Lant_mod_RumM"/>
    <property type="match status" value="1"/>
</dbReference>
<organism evidence="2 3">
    <name type="scientific">Sphaerisporangium album</name>
    <dbReference type="NCBI Taxonomy" id="509200"/>
    <lineage>
        <taxon>Bacteria</taxon>
        <taxon>Bacillati</taxon>
        <taxon>Actinomycetota</taxon>
        <taxon>Actinomycetes</taxon>
        <taxon>Streptosporangiales</taxon>
        <taxon>Streptosporangiaceae</taxon>
        <taxon>Sphaerisporangium</taxon>
    </lineage>
</organism>
<gene>
    <name evidence="2" type="primary">lanM</name>
    <name evidence="2" type="ORF">DQ384_27325</name>
</gene>
<dbReference type="Gene3D" id="1.50.10.10">
    <property type="match status" value="1"/>
</dbReference>
<accession>A0A367FAY3</accession>
<dbReference type="PRINTS" id="PR01955">
    <property type="entry name" value="LANCFRANKIA"/>
</dbReference>
<comment type="caution">
    <text evidence="2">The sequence shown here is derived from an EMBL/GenBank/DDBJ whole genome shotgun (WGS) entry which is preliminary data.</text>
</comment>
<dbReference type="Proteomes" id="UP000253094">
    <property type="component" value="Unassembled WGS sequence"/>
</dbReference>
<keyword evidence="3" id="KW-1185">Reference proteome</keyword>
<dbReference type="InterPro" id="IPR012341">
    <property type="entry name" value="6hp_glycosidase-like_sf"/>
</dbReference>
<evidence type="ECO:0000313" key="2">
    <source>
        <dbReference type="EMBL" id="RCG27099.1"/>
    </source>
</evidence>
<dbReference type="NCBIfam" id="TIGR03897">
    <property type="entry name" value="lanti_2_LanM"/>
    <property type="match status" value="1"/>
</dbReference>
<dbReference type="InterPro" id="IPR007822">
    <property type="entry name" value="LANC-like"/>
</dbReference>
<name>A0A367FAY3_9ACTN</name>
<dbReference type="InterPro" id="IPR025410">
    <property type="entry name" value="Lant_dehyd"/>
</dbReference>
<feature type="domain" description="Lantibiotic biosynthesis protein dehydration" evidence="1">
    <location>
        <begin position="92"/>
        <end position="467"/>
    </location>
</feature>
<reference evidence="2 3" key="1">
    <citation type="submission" date="2018-06" db="EMBL/GenBank/DDBJ databases">
        <title>Sphaerisporangium craniellae sp. nov., isolated from a marine sponge in the South China Sea.</title>
        <authorList>
            <person name="Li L."/>
        </authorList>
    </citation>
    <scope>NUCLEOTIDE SEQUENCE [LARGE SCALE GENOMIC DNA]</scope>
    <source>
        <strain evidence="2 3">CCTCC AA 208026</strain>
    </source>
</reference>
<protein>
    <submittedName>
        <fullName evidence="2">Type 2 lantipeptide synthetase LanM</fullName>
    </submittedName>
</protein>
<dbReference type="Pfam" id="PF13575">
    <property type="entry name" value="DUF4135"/>
    <property type="match status" value="1"/>
</dbReference>
<dbReference type="AlphaFoldDB" id="A0A367FAY3"/>
<dbReference type="SUPFAM" id="SSF158745">
    <property type="entry name" value="LanC-like"/>
    <property type="match status" value="1"/>
</dbReference>
<dbReference type="CDD" id="cd04792">
    <property type="entry name" value="LanM-like"/>
    <property type="match status" value="1"/>
</dbReference>
<dbReference type="EMBL" id="QOIL01000017">
    <property type="protein sequence ID" value="RCG27099.1"/>
    <property type="molecule type" value="Genomic_DNA"/>
</dbReference>
<dbReference type="PRINTS" id="PR01950">
    <property type="entry name" value="LANCSUPER"/>
</dbReference>
<evidence type="ECO:0000259" key="1">
    <source>
        <dbReference type="Pfam" id="PF13575"/>
    </source>
</evidence>
<dbReference type="InterPro" id="IPR017146">
    <property type="entry name" value="Lanti_2_LanM"/>
</dbReference>